<reference evidence="2 3" key="1">
    <citation type="submission" date="2018-02" db="EMBL/GenBank/DDBJ databases">
        <title>The genomes of Aspergillus section Nigri reveals drivers in fungal speciation.</title>
        <authorList>
            <consortium name="DOE Joint Genome Institute"/>
            <person name="Vesth T.C."/>
            <person name="Nybo J."/>
            <person name="Theobald S."/>
            <person name="Brandl J."/>
            <person name="Frisvad J.C."/>
            <person name="Nielsen K.F."/>
            <person name="Lyhne E.K."/>
            <person name="Kogle M.E."/>
            <person name="Kuo A."/>
            <person name="Riley R."/>
            <person name="Clum A."/>
            <person name="Nolan M."/>
            <person name="Lipzen A."/>
            <person name="Salamov A."/>
            <person name="Henrissat B."/>
            <person name="Wiebenga A."/>
            <person name="De vries R.P."/>
            <person name="Grigoriev I.V."/>
            <person name="Mortensen U.H."/>
            <person name="Andersen M.R."/>
            <person name="Baker S.E."/>
        </authorList>
    </citation>
    <scope>NUCLEOTIDE SEQUENCE [LARGE SCALE GENOMIC DNA]</scope>
    <source>
        <strain evidence="2 3">CBS 121593</strain>
    </source>
</reference>
<feature type="compositionally biased region" description="Polar residues" evidence="1">
    <location>
        <begin position="69"/>
        <end position="78"/>
    </location>
</feature>
<name>A0A395GLR9_9EURO</name>
<dbReference type="AlphaFoldDB" id="A0A395GLR9"/>
<sequence>GHHLPPSPPDANRLPRRNRPNGAHPIHVRGPRHNRHPDDHHPLRPSDRRPGRLNPRPIPRAHHAPRSLRGSSNPQARNITWGFGGPGAGIIHQIVLENYVFPGGIDDRDGFAYPERRGDAMAGMGVEVVVPRVIGVRLTG</sequence>
<dbReference type="RefSeq" id="XP_025570788.1">
    <property type="nucleotide sequence ID" value="XM_025723454.1"/>
</dbReference>
<dbReference type="GeneID" id="37228319"/>
<dbReference type="Proteomes" id="UP000249402">
    <property type="component" value="Unassembled WGS sequence"/>
</dbReference>
<dbReference type="EMBL" id="KZ824474">
    <property type="protein sequence ID" value="RAK96460.1"/>
    <property type="molecule type" value="Genomic_DNA"/>
</dbReference>
<dbReference type="VEuPathDB" id="FungiDB:BO80DRAFT_484168"/>
<keyword evidence="3" id="KW-1185">Reference proteome</keyword>
<dbReference type="STRING" id="1448316.A0A395GLR9"/>
<proteinExistence type="predicted"/>
<protein>
    <submittedName>
        <fullName evidence="2">Uncharacterized protein</fullName>
    </submittedName>
</protein>
<gene>
    <name evidence="2" type="ORF">BO80DRAFT_484168</name>
</gene>
<feature type="compositionally biased region" description="Basic residues" evidence="1">
    <location>
        <begin position="26"/>
        <end position="35"/>
    </location>
</feature>
<dbReference type="InterPro" id="IPR036008">
    <property type="entry name" value="Aconitase_4Fe-4S_dom"/>
</dbReference>
<evidence type="ECO:0000313" key="2">
    <source>
        <dbReference type="EMBL" id="RAK96460.1"/>
    </source>
</evidence>
<evidence type="ECO:0000256" key="1">
    <source>
        <dbReference type="SAM" id="MobiDB-lite"/>
    </source>
</evidence>
<accession>A0A395GLR9</accession>
<feature type="non-terminal residue" evidence="2">
    <location>
        <position position="140"/>
    </location>
</feature>
<feature type="region of interest" description="Disordered" evidence="1">
    <location>
        <begin position="1"/>
        <end position="80"/>
    </location>
</feature>
<feature type="compositionally biased region" description="Basic and acidic residues" evidence="1">
    <location>
        <begin position="36"/>
        <end position="50"/>
    </location>
</feature>
<evidence type="ECO:0000313" key="3">
    <source>
        <dbReference type="Proteomes" id="UP000249402"/>
    </source>
</evidence>
<dbReference type="SUPFAM" id="SSF53732">
    <property type="entry name" value="Aconitase iron-sulfur domain"/>
    <property type="match status" value="1"/>
</dbReference>
<organism evidence="2 3">
    <name type="scientific">Aspergillus ibericus CBS 121593</name>
    <dbReference type="NCBI Taxonomy" id="1448316"/>
    <lineage>
        <taxon>Eukaryota</taxon>
        <taxon>Fungi</taxon>
        <taxon>Dikarya</taxon>
        <taxon>Ascomycota</taxon>
        <taxon>Pezizomycotina</taxon>
        <taxon>Eurotiomycetes</taxon>
        <taxon>Eurotiomycetidae</taxon>
        <taxon>Eurotiales</taxon>
        <taxon>Aspergillaceae</taxon>
        <taxon>Aspergillus</taxon>
        <taxon>Aspergillus subgen. Circumdati</taxon>
    </lineage>
</organism>
<feature type="non-terminal residue" evidence="2">
    <location>
        <position position="1"/>
    </location>
</feature>